<evidence type="ECO:0000259" key="9">
    <source>
        <dbReference type="Pfam" id="PF12704"/>
    </source>
</evidence>
<accession>A0A428MHP9</accession>
<feature type="transmembrane region" description="Helical" evidence="7">
    <location>
        <begin position="286"/>
        <end position="310"/>
    </location>
</feature>
<evidence type="ECO:0000256" key="7">
    <source>
        <dbReference type="SAM" id="Phobius"/>
    </source>
</evidence>
<evidence type="ECO:0000256" key="3">
    <source>
        <dbReference type="ARBA" id="ARBA00022475"/>
    </source>
</evidence>
<keyword evidence="4 7" id="KW-0812">Transmembrane</keyword>
<proteinExistence type="inferred from homology"/>
<feature type="transmembrane region" description="Helical" evidence="7">
    <location>
        <begin position="378"/>
        <end position="402"/>
    </location>
</feature>
<sequence>MNSLVPLKWRFEVKLALRHLTTGGGQTLLTVGAVAAGVIVIIFLTALIFGIRARLTTMLTESIPHVTLRVRDLEPVPLSEIQNLENAMSSTRIEKQAPQLKFIDNWQHVIDVVRTVPNVRVASPAVQGQGFASRGGNPIGVSITGADPAQQDEISPVTKDLIAGRFVGLASDEVVIDYELAKDLSVAVGDRIRMTSSMGNTESLSIAGIYSRGQGRGGAYVTLRTGQSLFAMGNSVNVVYVKVYELFGSDQVADRIESLVPYEARSWSREFPSFVSSLNVQAASAYLISGFSLIASSFAIASVLIVSVLQKSKQIGILKSIGATRSQILRVFTLEGLAIAFAGSISGAIVGSLLVYLISLPLQTTSRPGHVPDQLFPVAILPVYIFGAMGAAILSTVIAAWFPARRAAKMNPVDVMR</sequence>
<dbReference type="GO" id="GO:0098797">
    <property type="term" value="C:plasma membrane protein complex"/>
    <property type="evidence" value="ECO:0007669"/>
    <property type="project" value="TreeGrafter"/>
</dbReference>
<name>A0A428MHP9_9BACT</name>
<dbReference type="InterPro" id="IPR003838">
    <property type="entry name" value="ABC3_permease_C"/>
</dbReference>
<gene>
    <name evidence="10" type="ORF">EDE15_1987</name>
</gene>
<dbReference type="Pfam" id="PF02687">
    <property type="entry name" value="FtsX"/>
    <property type="match status" value="1"/>
</dbReference>
<feature type="domain" description="ABC3 transporter permease C-terminal" evidence="8">
    <location>
        <begin position="287"/>
        <end position="412"/>
    </location>
</feature>
<feature type="transmembrane region" description="Helical" evidence="7">
    <location>
        <begin position="331"/>
        <end position="358"/>
    </location>
</feature>
<keyword evidence="6 7" id="KW-0472">Membrane</keyword>
<dbReference type="InterPro" id="IPR051447">
    <property type="entry name" value="Lipoprotein-release_system"/>
</dbReference>
<evidence type="ECO:0000259" key="8">
    <source>
        <dbReference type="Pfam" id="PF02687"/>
    </source>
</evidence>
<evidence type="ECO:0000313" key="11">
    <source>
        <dbReference type="Proteomes" id="UP000269669"/>
    </source>
</evidence>
<comment type="caution">
    <text evidence="10">The sequence shown here is derived from an EMBL/GenBank/DDBJ whole genome shotgun (WGS) entry which is preliminary data.</text>
</comment>
<protein>
    <submittedName>
        <fullName evidence="10">Lipoprotein-releasing system permease protein</fullName>
    </submittedName>
</protein>
<evidence type="ECO:0000256" key="1">
    <source>
        <dbReference type="ARBA" id="ARBA00004651"/>
    </source>
</evidence>
<comment type="subcellular location">
    <subcellularLocation>
        <location evidence="1">Cell membrane</location>
        <topology evidence="1">Multi-pass membrane protein</topology>
    </subcellularLocation>
</comment>
<reference evidence="10 11" key="1">
    <citation type="submission" date="2018-12" db="EMBL/GenBank/DDBJ databases">
        <title>Sequencing of bacterial isolates from soil warming experiment in Harvard Forest, Massachusetts, USA.</title>
        <authorList>
            <person name="Deangelis K."/>
        </authorList>
    </citation>
    <scope>NUCLEOTIDE SEQUENCE [LARGE SCALE GENOMIC DNA]</scope>
    <source>
        <strain evidence="10 11">EB153</strain>
    </source>
</reference>
<dbReference type="AlphaFoldDB" id="A0A428MHP9"/>
<dbReference type="PANTHER" id="PTHR30489">
    <property type="entry name" value="LIPOPROTEIN-RELEASING SYSTEM TRANSMEMBRANE PROTEIN LOLE"/>
    <property type="match status" value="1"/>
</dbReference>
<dbReference type="InterPro" id="IPR025857">
    <property type="entry name" value="MacB_PCD"/>
</dbReference>
<dbReference type="OrthoDB" id="9770036at2"/>
<dbReference type="PANTHER" id="PTHR30489:SF0">
    <property type="entry name" value="LIPOPROTEIN-RELEASING SYSTEM TRANSMEMBRANE PROTEIN LOLE"/>
    <property type="match status" value="1"/>
</dbReference>
<dbReference type="RefSeq" id="WP_125485068.1">
    <property type="nucleotide sequence ID" value="NZ_RSDW01000001.1"/>
</dbReference>
<dbReference type="Proteomes" id="UP000269669">
    <property type="component" value="Unassembled WGS sequence"/>
</dbReference>
<keyword evidence="3" id="KW-1003">Cell membrane</keyword>
<feature type="transmembrane region" description="Helical" evidence="7">
    <location>
        <begin position="28"/>
        <end position="51"/>
    </location>
</feature>
<dbReference type="Pfam" id="PF12704">
    <property type="entry name" value="MacB_PCD"/>
    <property type="match status" value="1"/>
</dbReference>
<keyword evidence="11" id="KW-1185">Reference proteome</keyword>
<evidence type="ECO:0000256" key="5">
    <source>
        <dbReference type="ARBA" id="ARBA00022989"/>
    </source>
</evidence>
<feature type="domain" description="MacB-like periplasmic core" evidence="9">
    <location>
        <begin position="27"/>
        <end position="258"/>
    </location>
</feature>
<comment type="similarity">
    <text evidence="2">Belongs to the ABC-4 integral membrane protein family. LolC/E subfamily.</text>
</comment>
<organism evidence="10 11">
    <name type="scientific">Edaphobacter aggregans</name>
    <dbReference type="NCBI Taxonomy" id="570835"/>
    <lineage>
        <taxon>Bacteria</taxon>
        <taxon>Pseudomonadati</taxon>
        <taxon>Acidobacteriota</taxon>
        <taxon>Terriglobia</taxon>
        <taxon>Terriglobales</taxon>
        <taxon>Acidobacteriaceae</taxon>
        <taxon>Edaphobacter</taxon>
    </lineage>
</organism>
<keyword evidence="5 7" id="KW-1133">Transmembrane helix</keyword>
<evidence type="ECO:0000256" key="4">
    <source>
        <dbReference type="ARBA" id="ARBA00022692"/>
    </source>
</evidence>
<evidence type="ECO:0000256" key="2">
    <source>
        <dbReference type="ARBA" id="ARBA00005236"/>
    </source>
</evidence>
<dbReference type="GO" id="GO:0044874">
    <property type="term" value="P:lipoprotein localization to outer membrane"/>
    <property type="evidence" value="ECO:0007669"/>
    <property type="project" value="TreeGrafter"/>
</dbReference>
<keyword evidence="10" id="KW-0449">Lipoprotein</keyword>
<evidence type="ECO:0000256" key="6">
    <source>
        <dbReference type="ARBA" id="ARBA00023136"/>
    </source>
</evidence>
<evidence type="ECO:0000313" key="10">
    <source>
        <dbReference type="EMBL" id="RSL16471.1"/>
    </source>
</evidence>
<dbReference type="EMBL" id="RSDW01000001">
    <property type="protein sequence ID" value="RSL16471.1"/>
    <property type="molecule type" value="Genomic_DNA"/>
</dbReference>